<feature type="signal peptide" evidence="1">
    <location>
        <begin position="1"/>
        <end position="20"/>
    </location>
</feature>
<evidence type="ECO:0000259" key="2">
    <source>
        <dbReference type="Pfam" id="PF13472"/>
    </source>
</evidence>
<evidence type="ECO:0000256" key="1">
    <source>
        <dbReference type="SAM" id="SignalP"/>
    </source>
</evidence>
<comment type="caution">
    <text evidence="3">The sequence shown here is derived from an EMBL/GenBank/DDBJ whole genome shotgun (WGS) entry which is preliminary data.</text>
</comment>
<feature type="chain" id="PRO_5016182099" evidence="1">
    <location>
        <begin position="21"/>
        <end position="228"/>
    </location>
</feature>
<reference evidence="3 4" key="1">
    <citation type="submission" date="2017-11" db="EMBL/GenBank/DDBJ databases">
        <title>Infants hospitalized years apart are colonized by the same room-sourced microbial strains.</title>
        <authorList>
            <person name="Brooks B."/>
            <person name="Olm M.R."/>
            <person name="Firek B.A."/>
            <person name="Baker R."/>
            <person name="Thomas B.C."/>
            <person name="Morowitz M.J."/>
            <person name="Banfield J.F."/>
        </authorList>
    </citation>
    <scope>NUCLEOTIDE SEQUENCE [LARGE SCALE GENOMIC DNA]</scope>
    <source>
        <strain evidence="3">S2_009_000_R2_76</strain>
    </source>
</reference>
<dbReference type="AlphaFoldDB" id="A0A2W5F6L5"/>
<keyword evidence="3" id="KW-0378">Hydrolase</keyword>
<dbReference type="Proteomes" id="UP000249645">
    <property type="component" value="Unassembled WGS sequence"/>
</dbReference>
<sequence>MLKKTLLLSTLVALIQVGFAQQKNDWANFGKYESANIAVKALPASQRKVVFMGNSITEGWVKADSSFFKDNGFIGRGISGQVTSQMLVRFRQDVIALQPQAVVILAGTNDIAENQGPISLENIFGNIVSMIELAKFHKIKVIVSSVLPASEYRWRPGMQPAIKIPKLNAMLEDYCKKNKVVYADYFKKMANADNGLDEELSKDGVHPTLAGYKIMESVILPLTKSVAR</sequence>
<dbReference type="PANTHER" id="PTHR30383">
    <property type="entry name" value="THIOESTERASE 1/PROTEASE 1/LYSOPHOSPHOLIPASE L1"/>
    <property type="match status" value="1"/>
</dbReference>
<keyword evidence="1" id="KW-0732">Signal</keyword>
<evidence type="ECO:0000313" key="3">
    <source>
        <dbReference type="EMBL" id="PZP51058.1"/>
    </source>
</evidence>
<dbReference type="InterPro" id="IPR051532">
    <property type="entry name" value="Ester_Hydrolysis_Enzymes"/>
</dbReference>
<dbReference type="Gene3D" id="3.40.50.1110">
    <property type="entry name" value="SGNH hydrolase"/>
    <property type="match status" value="1"/>
</dbReference>
<dbReference type="CDD" id="cd04501">
    <property type="entry name" value="SGNH_hydrolase_like_4"/>
    <property type="match status" value="1"/>
</dbReference>
<evidence type="ECO:0000313" key="4">
    <source>
        <dbReference type="Proteomes" id="UP000249645"/>
    </source>
</evidence>
<accession>A0A2W5F6L5</accession>
<feature type="domain" description="SGNH hydrolase-type esterase" evidence="2">
    <location>
        <begin position="51"/>
        <end position="214"/>
    </location>
</feature>
<organism evidence="3 4">
    <name type="scientific">Pseudopedobacter saltans</name>
    <dbReference type="NCBI Taxonomy" id="151895"/>
    <lineage>
        <taxon>Bacteria</taxon>
        <taxon>Pseudomonadati</taxon>
        <taxon>Bacteroidota</taxon>
        <taxon>Sphingobacteriia</taxon>
        <taxon>Sphingobacteriales</taxon>
        <taxon>Sphingobacteriaceae</taxon>
        <taxon>Pseudopedobacter</taxon>
    </lineage>
</organism>
<dbReference type="GO" id="GO:0004622">
    <property type="term" value="F:phosphatidylcholine lysophospholipase activity"/>
    <property type="evidence" value="ECO:0007669"/>
    <property type="project" value="TreeGrafter"/>
</dbReference>
<dbReference type="PANTHER" id="PTHR30383:SF5">
    <property type="entry name" value="SGNH HYDROLASE-TYPE ESTERASE DOMAIN-CONTAINING PROTEIN"/>
    <property type="match status" value="1"/>
</dbReference>
<dbReference type="InterPro" id="IPR013830">
    <property type="entry name" value="SGNH_hydro"/>
</dbReference>
<dbReference type="Pfam" id="PF13472">
    <property type="entry name" value="Lipase_GDSL_2"/>
    <property type="match status" value="1"/>
</dbReference>
<dbReference type="EMBL" id="QFOI01000044">
    <property type="protein sequence ID" value="PZP51058.1"/>
    <property type="molecule type" value="Genomic_DNA"/>
</dbReference>
<proteinExistence type="predicted"/>
<name>A0A2W5F6L5_9SPHI</name>
<protein>
    <submittedName>
        <fullName evidence="3">Acylhydrolase</fullName>
    </submittedName>
</protein>
<gene>
    <name evidence="3" type="ORF">DI598_04195</name>
</gene>
<dbReference type="SUPFAM" id="SSF52266">
    <property type="entry name" value="SGNH hydrolase"/>
    <property type="match status" value="1"/>
</dbReference>
<dbReference type="InterPro" id="IPR036514">
    <property type="entry name" value="SGNH_hydro_sf"/>
</dbReference>